<dbReference type="eggNOG" id="KOG2131">
    <property type="taxonomic scope" value="Eukaryota"/>
</dbReference>
<feature type="domain" description="COMM" evidence="5">
    <location>
        <begin position="407"/>
        <end position="469"/>
    </location>
</feature>
<evidence type="ECO:0000313" key="7">
    <source>
        <dbReference type="WBParaSite" id="Csp11.Scaffold628.g7397.t1"/>
    </source>
</evidence>
<evidence type="ECO:0000259" key="4">
    <source>
        <dbReference type="PROSITE" id="PS51184"/>
    </source>
</evidence>
<dbReference type="STRING" id="1561998.A0A1I7TMH9"/>
<dbReference type="InterPro" id="IPR017920">
    <property type="entry name" value="COMM"/>
</dbReference>
<protein>
    <recommendedName>
        <fullName evidence="3">Jumonji domain-containing protein 4</fullName>
    </recommendedName>
</protein>
<dbReference type="Proteomes" id="UP000095282">
    <property type="component" value="Unplaced"/>
</dbReference>
<dbReference type="InterPro" id="IPR050910">
    <property type="entry name" value="JMJD6_ArgDemeth/LysHydrox"/>
</dbReference>
<dbReference type="PANTHER" id="PTHR12480">
    <property type="entry name" value="ARGININE DEMETHYLASE AND LYSYL-HYDROXYLASE JMJD"/>
    <property type="match status" value="1"/>
</dbReference>
<dbReference type="PROSITE" id="PS51269">
    <property type="entry name" value="COMM"/>
    <property type="match status" value="1"/>
</dbReference>
<evidence type="ECO:0000256" key="2">
    <source>
        <dbReference type="ARBA" id="ARBA00047762"/>
    </source>
</evidence>
<dbReference type="GO" id="GO:0045905">
    <property type="term" value="P:positive regulation of translational termination"/>
    <property type="evidence" value="ECO:0007669"/>
    <property type="project" value="TreeGrafter"/>
</dbReference>
<feature type="domain" description="JmjC" evidence="4">
    <location>
        <begin position="107"/>
        <end position="258"/>
    </location>
</feature>
<proteinExistence type="inferred from homology"/>
<reference evidence="7" key="1">
    <citation type="submission" date="2016-11" db="UniProtKB">
        <authorList>
            <consortium name="WormBaseParasite"/>
        </authorList>
    </citation>
    <scope>IDENTIFICATION</scope>
</reference>
<dbReference type="AlphaFoldDB" id="A0A1I7TMH9"/>
<dbReference type="Gene3D" id="2.60.120.650">
    <property type="entry name" value="Cupin"/>
    <property type="match status" value="1"/>
</dbReference>
<dbReference type="GO" id="GO:0016706">
    <property type="term" value="F:2-oxoglutarate-dependent dioxygenase activity"/>
    <property type="evidence" value="ECO:0007669"/>
    <property type="project" value="TreeGrafter"/>
</dbReference>
<comment type="similarity">
    <text evidence="1">Belongs to the JMJD6 family.</text>
</comment>
<dbReference type="InterPro" id="IPR003347">
    <property type="entry name" value="JmjC_dom"/>
</dbReference>
<evidence type="ECO:0000256" key="1">
    <source>
        <dbReference type="ARBA" id="ARBA00038068"/>
    </source>
</evidence>
<dbReference type="Pfam" id="PF07258">
    <property type="entry name" value="COMM_domain"/>
    <property type="match status" value="1"/>
</dbReference>
<organism evidence="6 7">
    <name type="scientific">Caenorhabditis tropicalis</name>
    <dbReference type="NCBI Taxonomy" id="1561998"/>
    <lineage>
        <taxon>Eukaryota</taxon>
        <taxon>Metazoa</taxon>
        <taxon>Ecdysozoa</taxon>
        <taxon>Nematoda</taxon>
        <taxon>Chromadorea</taxon>
        <taxon>Rhabditida</taxon>
        <taxon>Rhabditina</taxon>
        <taxon>Rhabditomorpha</taxon>
        <taxon>Rhabditoidea</taxon>
        <taxon>Rhabditidae</taxon>
        <taxon>Peloderinae</taxon>
        <taxon>Caenorhabditis</taxon>
    </lineage>
</organism>
<evidence type="ECO:0000259" key="5">
    <source>
        <dbReference type="PROSITE" id="PS51269"/>
    </source>
</evidence>
<dbReference type="Pfam" id="PF02373">
    <property type="entry name" value="JmjC"/>
    <property type="match status" value="1"/>
</dbReference>
<dbReference type="PANTHER" id="PTHR12480:SF6">
    <property type="entry name" value="2-OXOGLUTARATE AND IRON-DEPENDENT OXYGENASE JMJD4"/>
    <property type="match status" value="1"/>
</dbReference>
<dbReference type="GO" id="GO:0005634">
    <property type="term" value="C:nucleus"/>
    <property type="evidence" value="ECO:0007669"/>
    <property type="project" value="TreeGrafter"/>
</dbReference>
<comment type="catalytic activity">
    <reaction evidence="2">
        <text>L-lysyl-[protein] + 2-oxoglutarate + O2 = 4-hydroxy-L-lysyl-[protein] + succinate + CO2</text>
        <dbReference type="Rhea" id="RHEA:57156"/>
        <dbReference type="Rhea" id="RHEA-COMP:9752"/>
        <dbReference type="Rhea" id="RHEA-COMP:15084"/>
        <dbReference type="ChEBI" id="CHEBI:15379"/>
        <dbReference type="ChEBI" id="CHEBI:16526"/>
        <dbReference type="ChEBI" id="CHEBI:16810"/>
        <dbReference type="ChEBI" id="CHEBI:29969"/>
        <dbReference type="ChEBI" id="CHEBI:30031"/>
        <dbReference type="ChEBI" id="CHEBI:141495"/>
    </reaction>
</comment>
<accession>A0A1I7TMH9</accession>
<keyword evidence="6" id="KW-1185">Reference proteome</keyword>
<dbReference type="SMART" id="SM00558">
    <property type="entry name" value="JmjC"/>
    <property type="match status" value="1"/>
</dbReference>
<dbReference type="SUPFAM" id="SSF51197">
    <property type="entry name" value="Clavaminate synthase-like"/>
    <property type="match status" value="1"/>
</dbReference>
<name>A0A1I7TMH9_9PELO</name>
<dbReference type="GO" id="GO:0005737">
    <property type="term" value="C:cytoplasm"/>
    <property type="evidence" value="ECO:0007669"/>
    <property type="project" value="TreeGrafter"/>
</dbReference>
<evidence type="ECO:0000256" key="3">
    <source>
        <dbReference type="ARBA" id="ARBA00082904"/>
    </source>
</evidence>
<sequence length="469" mass="54077">MAYDIIRIDDKSTPWLEILVKFGFKNQPFILGEWSTANWSARKSWGCPDGMPNKVFLKQNYGHSVVPILVNGTEYKSTTLSEFLDNMNDPEVYLKDWHFQNHYGTSMYVLHPFFSRDFVNCEKWTSDKNKNPFGDDYRFVYIGRAGSWTKFHADVATSHSWSANICGRKKWFMMPPGSEEFFRCVSSESGFVDDIRDFSELFEQAKVITFIQEPGEIVFVPSNWYHQVHNLVDTISINHNWINSTNLSLVHDFLANRKLDVIQELNDCFSSFHKEEFEEKVEEILTPEVKNNPNTVALFIALRFGNAFLLLRVILISNPSVLVPFHFMLTHDQLSKLYDCAATSKRLPNDFVDDQKDLKTVIRYGELFKACHSANSSDYVQKAEDLNEEEKKQLITVVTEKLSIPKQENDISWNVDIVIGNSHVAKSLRPVVNIQMPTIGGETFEFDIDSFAQFRKQLAEAVLAVNPQE</sequence>
<dbReference type="GO" id="GO:0043565">
    <property type="term" value="F:sequence-specific DNA binding"/>
    <property type="evidence" value="ECO:0007669"/>
    <property type="project" value="TreeGrafter"/>
</dbReference>
<dbReference type="WBParaSite" id="Csp11.Scaffold628.g7397.t1">
    <property type="protein sequence ID" value="Csp11.Scaffold628.g7397.t1"/>
    <property type="gene ID" value="Csp11.Scaffold628.g7397"/>
</dbReference>
<evidence type="ECO:0000313" key="6">
    <source>
        <dbReference type="Proteomes" id="UP000095282"/>
    </source>
</evidence>
<dbReference type="PROSITE" id="PS51184">
    <property type="entry name" value="JMJC"/>
    <property type="match status" value="1"/>
</dbReference>